<accession>A0ABD5U1L3</accession>
<evidence type="ECO:0000313" key="2">
    <source>
        <dbReference type="EMBL" id="MFC6824642.1"/>
    </source>
</evidence>
<sequence>MSDSEIQRSIRRGVALLLIPLSSNGLPEFVAWTLPGVSSAFGAVAFVGAVLYLVVSVTRQVHAAADTPF</sequence>
<comment type="caution">
    <text evidence="2">The sequence shown here is derived from an EMBL/GenBank/DDBJ whole genome shotgun (WGS) entry which is preliminary data.</text>
</comment>
<dbReference type="RefSeq" id="WP_379693824.1">
    <property type="nucleotide sequence ID" value="NZ_JBHSXH010000009.1"/>
</dbReference>
<gene>
    <name evidence="2" type="ORF">ACFQEV_06475</name>
</gene>
<keyword evidence="1" id="KW-0472">Membrane</keyword>
<evidence type="ECO:0000256" key="1">
    <source>
        <dbReference type="SAM" id="Phobius"/>
    </source>
</evidence>
<keyword evidence="3" id="KW-1185">Reference proteome</keyword>
<feature type="transmembrane region" description="Helical" evidence="1">
    <location>
        <begin position="35"/>
        <end position="55"/>
    </location>
</feature>
<dbReference type="EMBL" id="JBHSXH010000009">
    <property type="protein sequence ID" value="MFC6824642.1"/>
    <property type="molecule type" value="Genomic_DNA"/>
</dbReference>
<organism evidence="2 3">
    <name type="scientific">Halopelagius fulvigenes</name>
    <dbReference type="NCBI Taxonomy" id="1198324"/>
    <lineage>
        <taxon>Archaea</taxon>
        <taxon>Methanobacteriati</taxon>
        <taxon>Methanobacteriota</taxon>
        <taxon>Stenosarchaea group</taxon>
        <taxon>Halobacteria</taxon>
        <taxon>Halobacteriales</taxon>
        <taxon>Haloferacaceae</taxon>
    </lineage>
</organism>
<proteinExistence type="predicted"/>
<name>A0ABD5U1L3_9EURY</name>
<protein>
    <submittedName>
        <fullName evidence="2">Uncharacterized protein</fullName>
    </submittedName>
</protein>
<dbReference type="Proteomes" id="UP001596408">
    <property type="component" value="Unassembled WGS sequence"/>
</dbReference>
<evidence type="ECO:0000313" key="3">
    <source>
        <dbReference type="Proteomes" id="UP001596408"/>
    </source>
</evidence>
<keyword evidence="1" id="KW-0812">Transmembrane</keyword>
<reference evidence="2 3" key="1">
    <citation type="journal article" date="2019" name="Int. J. Syst. Evol. Microbiol.">
        <title>The Global Catalogue of Microorganisms (GCM) 10K type strain sequencing project: providing services to taxonomists for standard genome sequencing and annotation.</title>
        <authorList>
            <consortium name="The Broad Institute Genomics Platform"/>
            <consortium name="The Broad Institute Genome Sequencing Center for Infectious Disease"/>
            <person name="Wu L."/>
            <person name="Ma J."/>
        </authorList>
    </citation>
    <scope>NUCLEOTIDE SEQUENCE [LARGE SCALE GENOMIC DNA]</scope>
    <source>
        <strain evidence="2 3">YIM 94188</strain>
    </source>
</reference>
<keyword evidence="1" id="KW-1133">Transmembrane helix</keyword>
<dbReference type="AlphaFoldDB" id="A0ABD5U1L3"/>